<proteinExistence type="predicted"/>
<reference evidence="2 3" key="1">
    <citation type="journal article" date="2012" name="Genome Biol.">
        <title>Genome and low-iron response of an oceanic diatom adapted to chronic iron limitation.</title>
        <authorList>
            <person name="Lommer M."/>
            <person name="Specht M."/>
            <person name="Roy A.S."/>
            <person name="Kraemer L."/>
            <person name="Andreson R."/>
            <person name="Gutowska M.A."/>
            <person name="Wolf J."/>
            <person name="Bergner S.V."/>
            <person name="Schilhabel M.B."/>
            <person name="Klostermeier U.C."/>
            <person name="Beiko R.G."/>
            <person name="Rosenstiel P."/>
            <person name="Hippler M."/>
            <person name="Laroche J."/>
        </authorList>
    </citation>
    <scope>NUCLEOTIDE SEQUENCE [LARGE SCALE GENOMIC DNA]</scope>
    <source>
        <strain evidence="2 3">CCMP1005</strain>
    </source>
</reference>
<organism evidence="2 3">
    <name type="scientific">Thalassiosira oceanica</name>
    <name type="common">Marine diatom</name>
    <dbReference type="NCBI Taxonomy" id="159749"/>
    <lineage>
        <taxon>Eukaryota</taxon>
        <taxon>Sar</taxon>
        <taxon>Stramenopiles</taxon>
        <taxon>Ochrophyta</taxon>
        <taxon>Bacillariophyta</taxon>
        <taxon>Coscinodiscophyceae</taxon>
        <taxon>Thalassiosirophycidae</taxon>
        <taxon>Thalassiosirales</taxon>
        <taxon>Thalassiosiraceae</taxon>
        <taxon>Thalassiosira</taxon>
    </lineage>
</organism>
<evidence type="ECO:0000313" key="3">
    <source>
        <dbReference type="Proteomes" id="UP000266841"/>
    </source>
</evidence>
<dbReference type="Proteomes" id="UP000266841">
    <property type="component" value="Unassembled WGS sequence"/>
</dbReference>
<protein>
    <submittedName>
        <fullName evidence="2">Uncharacterized protein</fullName>
    </submittedName>
</protein>
<dbReference type="EMBL" id="AGNL01003833">
    <property type="protein sequence ID" value="EJK74255.1"/>
    <property type="molecule type" value="Genomic_DNA"/>
</dbReference>
<sequence>MEFRASRVFVGFWAVPWASDNGFTPSLKSGEVALERVARRARDEVGRAAVCGARHARAHVTRSGLSVVRGQCGQARPVSGGRAGGRKSAARDRAAAPPQK</sequence>
<keyword evidence="3" id="KW-1185">Reference proteome</keyword>
<dbReference type="AlphaFoldDB" id="K0T9S9"/>
<feature type="region of interest" description="Disordered" evidence="1">
    <location>
        <begin position="71"/>
        <end position="100"/>
    </location>
</feature>
<gene>
    <name evidence="2" type="ORF">THAOC_04078</name>
</gene>
<evidence type="ECO:0000256" key="1">
    <source>
        <dbReference type="SAM" id="MobiDB-lite"/>
    </source>
</evidence>
<comment type="caution">
    <text evidence="2">The sequence shown here is derived from an EMBL/GenBank/DDBJ whole genome shotgun (WGS) entry which is preliminary data.</text>
</comment>
<name>K0T9S9_THAOC</name>
<evidence type="ECO:0000313" key="2">
    <source>
        <dbReference type="EMBL" id="EJK74255.1"/>
    </source>
</evidence>
<accession>K0T9S9</accession>